<evidence type="ECO:0000313" key="3">
    <source>
        <dbReference type="Proteomes" id="UP000177907"/>
    </source>
</evidence>
<dbReference type="STRING" id="1798704.A3J93_03040"/>
<feature type="region of interest" description="Disordered" evidence="1">
    <location>
        <begin position="90"/>
        <end position="156"/>
    </location>
</feature>
<feature type="compositionally biased region" description="Basic and acidic residues" evidence="1">
    <location>
        <begin position="113"/>
        <end position="134"/>
    </location>
</feature>
<organism evidence="2 3">
    <name type="scientific">Candidatus Magasanikbacteria bacterium RIFOXYC2_FULL_42_28</name>
    <dbReference type="NCBI Taxonomy" id="1798704"/>
    <lineage>
        <taxon>Bacteria</taxon>
        <taxon>Candidatus Magasanikiibacteriota</taxon>
    </lineage>
</organism>
<comment type="caution">
    <text evidence="2">The sequence shown here is derived from an EMBL/GenBank/DDBJ whole genome shotgun (WGS) entry which is preliminary data.</text>
</comment>
<dbReference type="Proteomes" id="UP000177907">
    <property type="component" value="Unassembled WGS sequence"/>
</dbReference>
<reference evidence="2 3" key="1">
    <citation type="journal article" date="2016" name="Nat. Commun.">
        <title>Thousands of microbial genomes shed light on interconnected biogeochemical processes in an aquifer system.</title>
        <authorList>
            <person name="Anantharaman K."/>
            <person name="Brown C.T."/>
            <person name="Hug L.A."/>
            <person name="Sharon I."/>
            <person name="Castelle C.J."/>
            <person name="Probst A.J."/>
            <person name="Thomas B.C."/>
            <person name="Singh A."/>
            <person name="Wilkins M.J."/>
            <person name="Karaoz U."/>
            <person name="Brodie E.L."/>
            <person name="Williams K.H."/>
            <person name="Hubbard S.S."/>
            <person name="Banfield J.F."/>
        </authorList>
    </citation>
    <scope>NUCLEOTIDE SEQUENCE [LARGE SCALE GENOMIC DNA]</scope>
</reference>
<evidence type="ECO:0000313" key="2">
    <source>
        <dbReference type="EMBL" id="OGH87483.1"/>
    </source>
</evidence>
<gene>
    <name evidence="2" type="ORF">A3J93_03040</name>
</gene>
<dbReference type="EMBL" id="MFQZ01000010">
    <property type="protein sequence ID" value="OGH87483.1"/>
    <property type="molecule type" value="Genomic_DNA"/>
</dbReference>
<proteinExistence type="predicted"/>
<evidence type="ECO:0000256" key="1">
    <source>
        <dbReference type="SAM" id="MobiDB-lite"/>
    </source>
</evidence>
<name>A0A1F6NUT6_9BACT</name>
<accession>A0A1F6NUT6</accession>
<protein>
    <recommendedName>
        <fullName evidence="4">Antitoxin</fullName>
    </recommendedName>
</protein>
<sequence>MNNTQLDRVLRILARTGDRCLVFDRENDQGVMVMALDEYEKFLNGGTGVSELSEGDMLEKINRDIAVWRENHESESGKSDVFDWDFEKKEEPKMEFSEPEEEEEDGFAESAFENEKPLDLAEKVDEIEVEKVDNEVDLSGVPSDGEEEKFYLEPVE</sequence>
<dbReference type="AlphaFoldDB" id="A0A1F6NUT6"/>
<feature type="compositionally biased region" description="Acidic residues" evidence="1">
    <location>
        <begin position="97"/>
        <end position="107"/>
    </location>
</feature>
<evidence type="ECO:0008006" key="4">
    <source>
        <dbReference type="Google" id="ProtNLM"/>
    </source>
</evidence>